<accession>A0AAE0DK98</accession>
<dbReference type="Pfam" id="PF04488">
    <property type="entry name" value="Gly_transf_sug"/>
    <property type="match status" value="1"/>
</dbReference>
<sequence>MSTSRPFAYLRPPRGSLSSILKVVAIAGGILLLSKFIWVTDDSAPSFSVPSSSVKALQQEKIPAKIWQTWSTPSVLLADEDKARARTWQEKNPHYRYELLTDQGAETFVREHFDDDAMIRDVFLNLTDTILRADFLRYLILLAEGGVYADLDVECHEPIDTWTPVALQGKPGVVIGIEADRKPVENDAKLYYDHREHIWGITNWTFTSKRGHPFMRFVAERVAKNLREVAQKQEWTLSTMELSYKEVIDATGPRAFSEAFLAYASRVTGTDVTYADATMLEEPKMIDDILILPIRAMSIAEADRTVEGAHSPSWPAVIYHWSAGTWKKTHFQKPEIKTEG</sequence>
<keyword evidence="3" id="KW-1185">Reference proteome</keyword>
<dbReference type="InterPro" id="IPR029044">
    <property type="entry name" value="Nucleotide-diphossugar_trans"/>
</dbReference>
<reference evidence="2" key="1">
    <citation type="submission" date="2022-11" db="EMBL/GenBank/DDBJ databases">
        <title>Chromosomal genome sequence assembly and mating type (MAT) locus characterization of the leprose asexual lichenized fungus Lepraria neglecta (Nyl.) Erichsen.</title>
        <authorList>
            <person name="Allen J.L."/>
            <person name="Pfeffer B."/>
        </authorList>
    </citation>
    <scope>NUCLEOTIDE SEQUENCE</scope>
    <source>
        <strain evidence="2">Allen 5258</strain>
    </source>
</reference>
<protein>
    <recommendedName>
        <fullName evidence="4">Initiation-specific alpha-1,6-mannosyltransferase</fullName>
    </recommendedName>
</protein>
<comment type="caution">
    <text evidence="2">The sequence shown here is derived from an EMBL/GenBank/DDBJ whole genome shotgun (WGS) entry which is preliminary data.</text>
</comment>
<dbReference type="InterPro" id="IPR039367">
    <property type="entry name" value="Och1-like"/>
</dbReference>
<dbReference type="PANTHER" id="PTHR31834">
    <property type="entry name" value="INITIATION-SPECIFIC ALPHA-1,6-MANNOSYLTRANSFERASE"/>
    <property type="match status" value="1"/>
</dbReference>
<proteinExistence type="inferred from homology"/>
<dbReference type="Proteomes" id="UP001276659">
    <property type="component" value="Unassembled WGS sequence"/>
</dbReference>
<evidence type="ECO:0000313" key="3">
    <source>
        <dbReference type="Proteomes" id="UP001276659"/>
    </source>
</evidence>
<evidence type="ECO:0000313" key="2">
    <source>
        <dbReference type="EMBL" id="KAK3170143.1"/>
    </source>
</evidence>
<gene>
    <name evidence="2" type="ORF">OEA41_009529</name>
</gene>
<dbReference type="SUPFAM" id="SSF53448">
    <property type="entry name" value="Nucleotide-diphospho-sugar transferases"/>
    <property type="match status" value="1"/>
</dbReference>
<dbReference type="Gene3D" id="3.90.550.20">
    <property type="match status" value="1"/>
</dbReference>
<dbReference type="AlphaFoldDB" id="A0AAE0DK98"/>
<dbReference type="PANTHER" id="PTHR31834:SF8">
    <property type="entry name" value="TRANSFERASE, PUTATIVE (AFU_ORTHOLOGUE AFUA_6G14040)-RELATED"/>
    <property type="match status" value="1"/>
</dbReference>
<dbReference type="GO" id="GO:0000009">
    <property type="term" value="F:alpha-1,6-mannosyltransferase activity"/>
    <property type="evidence" value="ECO:0007669"/>
    <property type="project" value="InterPro"/>
</dbReference>
<dbReference type="GO" id="GO:0006487">
    <property type="term" value="P:protein N-linked glycosylation"/>
    <property type="evidence" value="ECO:0007669"/>
    <property type="project" value="TreeGrafter"/>
</dbReference>
<evidence type="ECO:0000256" key="1">
    <source>
        <dbReference type="ARBA" id="ARBA00009003"/>
    </source>
</evidence>
<dbReference type="GO" id="GO:0000136">
    <property type="term" value="C:mannan polymerase complex"/>
    <property type="evidence" value="ECO:0007669"/>
    <property type="project" value="TreeGrafter"/>
</dbReference>
<dbReference type="EMBL" id="JASNWA010000009">
    <property type="protein sequence ID" value="KAK3170143.1"/>
    <property type="molecule type" value="Genomic_DNA"/>
</dbReference>
<dbReference type="InterPro" id="IPR007577">
    <property type="entry name" value="GlycoTrfase_DXD_sugar-bd_CS"/>
</dbReference>
<name>A0AAE0DK98_9LECA</name>
<comment type="similarity">
    <text evidence="1">Belongs to the glycosyltransferase 32 family.</text>
</comment>
<evidence type="ECO:0008006" key="4">
    <source>
        <dbReference type="Google" id="ProtNLM"/>
    </source>
</evidence>
<organism evidence="2 3">
    <name type="scientific">Lepraria neglecta</name>
    <dbReference type="NCBI Taxonomy" id="209136"/>
    <lineage>
        <taxon>Eukaryota</taxon>
        <taxon>Fungi</taxon>
        <taxon>Dikarya</taxon>
        <taxon>Ascomycota</taxon>
        <taxon>Pezizomycotina</taxon>
        <taxon>Lecanoromycetes</taxon>
        <taxon>OSLEUM clade</taxon>
        <taxon>Lecanoromycetidae</taxon>
        <taxon>Lecanorales</taxon>
        <taxon>Lecanorineae</taxon>
        <taxon>Stereocaulaceae</taxon>
        <taxon>Lepraria</taxon>
    </lineage>
</organism>